<gene>
    <name evidence="2" type="ordered locus">MS53_0665</name>
</gene>
<proteinExistence type="predicted"/>
<dbReference type="eggNOG" id="COG1451">
    <property type="taxonomic scope" value="Bacteria"/>
</dbReference>
<dbReference type="AlphaFoldDB" id="Q4A599"/>
<organism evidence="2 3">
    <name type="scientific">Mycoplasmopsis synoviae (strain 53)</name>
    <name type="common">Mycoplasma synoviae</name>
    <dbReference type="NCBI Taxonomy" id="262723"/>
    <lineage>
        <taxon>Bacteria</taxon>
        <taxon>Bacillati</taxon>
        <taxon>Mycoplasmatota</taxon>
        <taxon>Mycoplasmoidales</taxon>
        <taxon>Metamycoplasmataceae</taxon>
        <taxon>Mycoplasmopsis</taxon>
    </lineage>
</organism>
<dbReference type="PANTHER" id="PTHR30399:SF1">
    <property type="entry name" value="UTP PYROPHOSPHATASE"/>
    <property type="match status" value="1"/>
</dbReference>
<dbReference type="InterPro" id="IPR002725">
    <property type="entry name" value="YgjP-like_metallopeptidase"/>
</dbReference>
<evidence type="ECO:0000259" key="1">
    <source>
        <dbReference type="Pfam" id="PF01863"/>
    </source>
</evidence>
<accession>Q4A599</accession>
<dbReference type="EMBL" id="AE017245">
    <property type="protein sequence ID" value="AAZ44072.2"/>
    <property type="molecule type" value="Genomic_DNA"/>
</dbReference>
<dbReference type="RefSeq" id="WP_041352145.1">
    <property type="nucleotide sequence ID" value="NC_007294.1"/>
</dbReference>
<evidence type="ECO:0000313" key="2">
    <source>
        <dbReference type="EMBL" id="AAZ44072.2"/>
    </source>
</evidence>
<dbReference type="Gene3D" id="3.30.2010.10">
    <property type="entry name" value="Metalloproteases ('zincins'), catalytic domain"/>
    <property type="match status" value="1"/>
</dbReference>
<dbReference type="HOGENOM" id="CLU_1097641_0_0_14"/>
<feature type="domain" description="YgjP-like metallopeptidase" evidence="1">
    <location>
        <begin position="80"/>
        <end position="240"/>
    </location>
</feature>
<sequence length="253" mass="30912">MDNKNLTVKKSFQYNENESFNYLYKVSSRMKYLYYKTRIFNRSLEVISAVNDFDEKYLKKKEILKFFEKYYKYLHKSFYVDNKNNLIKNNYFYLFGIKYFYQIQNVNKKSFIFIFKNENDLNYYKVINAKNNIQKAIDKFLEDELLKLLKEKLLPKAFEKLNAPIALNKIKLEIKTKISAWGINSQNKTKNIYKLIFNLDLYMFPEEVIYAIVVHEVCHYFQRNHSRDFYKLVTKEVPNYFSLLKVTYTYDFD</sequence>
<protein>
    <recommendedName>
        <fullName evidence="1">YgjP-like metallopeptidase domain-containing protein</fullName>
    </recommendedName>
</protein>
<reference evidence="2 3" key="1">
    <citation type="journal article" date="2005" name="J. Bacteriol.">
        <title>Swine and poultry pathogens: the complete genome sequences of two strains of Mycoplasma hyopneumoniae and a strain of Mycoplasma synoviae.</title>
        <authorList>
            <person name="Vasconcelos A.T."/>
            <person name="Ferreira H.B."/>
            <person name="Bizarro C.V."/>
            <person name="Bonatto S.L."/>
            <person name="Carvalho M.O."/>
            <person name="Pinto P.M."/>
            <person name="Almeida D.F."/>
            <person name="Almeida L.G."/>
            <person name="Almeida R."/>
            <person name="Alves-Filho L."/>
            <person name="Assuncao E.N."/>
            <person name="Azevedo V.A."/>
            <person name="Bogo M.R."/>
            <person name="Brigido M.M."/>
            <person name="Brocchi M."/>
            <person name="Burity H.A."/>
            <person name="Camargo A.A."/>
            <person name="Camargo S.S."/>
            <person name="Carepo M.S."/>
            <person name="Carraro D.M."/>
            <person name="de Mattos Cascardo J.C."/>
            <person name="Castro L.A."/>
            <person name="Cavalcanti G."/>
            <person name="Chemale G."/>
            <person name="Collevatti R.G."/>
            <person name="Cunha C.W."/>
            <person name="Dallagiovanna B."/>
            <person name="Dambros B.P."/>
            <person name="Dellagostin O.A."/>
            <person name="Falcao C."/>
            <person name="Fantinatti-Garboggini F."/>
            <person name="Felipe M.S."/>
            <person name="Fiorentin L."/>
            <person name="Franco G.R."/>
            <person name="Freitas N.S."/>
            <person name="Frias D."/>
            <person name="Grangeiro T.B."/>
            <person name="Grisard E.C."/>
            <person name="Guimaraes C.T."/>
            <person name="Hungria M."/>
            <person name="Jardim S.N."/>
            <person name="Krieger M.A."/>
            <person name="Laurino J.P."/>
            <person name="Lima L.F."/>
            <person name="Lopes M.I."/>
            <person name="Loreto E.L."/>
            <person name="Madeira H.M."/>
            <person name="Manfio G.P."/>
            <person name="Maranhao A.Q."/>
            <person name="Martinkovics C.T."/>
            <person name="Medeiros S.R."/>
            <person name="Moreira M.A."/>
            <person name="Neiva M."/>
            <person name="Ramalho-Neto C.E."/>
            <person name="Nicolas M.F."/>
            <person name="Oliveira S.C."/>
            <person name="Paixao R.F."/>
            <person name="Pedrosa F.O."/>
            <person name="Pena S.D."/>
            <person name="Pereira M."/>
            <person name="Pereira-Ferrari L."/>
            <person name="Piffer I."/>
            <person name="Pinto L.S."/>
            <person name="Potrich D.P."/>
            <person name="Salim A.C."/>
            <person name="Santos F.R."/>
            <person name="Schmitt R."/>
            <person name="Schneider M.P."/>
            <person name="Schrank A."/>
            <person name="Schrank I.S."/>
            <person name="Schuck A.F."/>
            <person name="Seuanez H.N."/>
            <person name="Silva D.W."/>
            <person name="Silva R."/>
            <person name="Silva S.C."/>
            <person name="Soares C.M."/>
            <person name="Souza K.R."/>
            <person name="Souza R.C."/>
            <person name="Staats C.C."/>
            <person name="Steffens M.B."/>
            <person name="Teixeira S.M."/>
            <person name="Urmenyi T.P."/>
            <person name="Vainstein M.H."/>
            <person name="Zuccherato L.W."/>
            <person name="Simpson A.J."/>
            <person name="Zaha A."/>
        </authorList>
    </citation>
    <scope>NUCLEOTIDE SEQUENCE [LARGE SCALE GENOMIC DNA]</scope>
    <source>
        <strain evidence="2 3">53</strain>
    </source>
</reference>
<dbReference type="CDD" id="cd07344">
    <property type="entry name" value="M48_yhfN_like"/>
    <property type="match status" value="1"/>
</dbReference>
<name>Q4A599_MYCS5</name>
<evidence type="ECO:0000313" key="3">
    <source>
        <dbReference type="Proteomes" id="UP000000549"/>
    </source>
</evidence>
<dbReference type="Proteomes" id="UP000000549">
    <property type="component" value="Chromosome"/>
</dbReference>
<dbReference type="OrthoDB" id="9811177at2"/>
<dbReference type="PANTHER" id="PTHR30399">
    <property type="entry name" value="UNCHARACTERIZED PROTEIN YGJP"/>
    <property type="match status" value="1"/>
</dbReference>
<dbReference type="InterPro" id="IPR053136">
    <property type="entry name" value="UTP_pyrophosphatase-like"/>
</dbReference>
<dbReference type="Pfam" id="PF01863">
    <property type="entry name" value="YgjP-like"/>
    <property type="match status" value="1"/>
</dbReference>
<dbReference type="KEGG" id="msy:MS53_0665"/>
<keyword evidence="3" id="KW-1185">Reference proteome</keyword>